<accession>A0A917S2I0</accession>
<dbReference type="AlphaFoldDB" id="A0A917S2I0"/>
<evidence type="ECO:0000313" key="2">
    <source>
        <dbReference type="EMBL" id="GGL53144.1"/>
    </source>
</evidence>
<evidence type="ECO:0000259" key="1">
    <source>
        <dbReference type="Pfam" id="PF10400"/>
    </source>
</evidence>
<reference evidence="2" key="2">
    <citation type="submission" date="2020-09" db="EMBL/GenBank/DDBJ databases">
        <authorList>
            <person name="Sun Q."/>
            <person name="Zhou Y."/>
        </authorList>
    </citation>
    <scope>NUCLEOTIDE SEQUENCE</scope>
    <source>
        <strain evidence="2">CGMCC 4.7306</strain>
    </source>
</reference>
<dbReference type="InterPro" id="IPR018309">
    <property type="entry name" value="Tscrpt_reg_PadR_C"/>
</dbReference>
<protein>
    <recommendedName>
        <fullName evidence="1">Transcription regulator PadR C-terminal domain-containing protein</fullName>
    </recommendedName>
</protein>
<dbReference type="RefSeq" id="WP_188894025.1">
    <property type="nucleotide sequence ID" value="NZ_BMMZ01000002.1"/>
</dbReference>
<reference evidence="2" key="1">
    <citation type="journal article" date="2014" name="Int. J. Syst. Evol. Microbiol.">
        <title>Complete genome sequence of Corynebacterium casei LMG S-19264T (=DSM 44701T), isolated from a smear-ripened cheese.</title>
        <authorList>
            <consortium name="US DOE Joint Genome Institute (JGI-PGF)"/>
            <person name="Walter F."/>
            <person name="Albersmeier A."/>
            <person name="Kalinowski J."/>
            <person name="Ruckert C."/>
        </authorList>
    </citation>
    <scope>NUCLEOTIDE SEQUENCE</scope>
    <source>
        <strain evidence="2">CGMCC 4.7306</strain>
    </source>
</reference>
<proteinExistence type="predicted"/>
<sequence length="97" mass="11366">MVRFNFGGPLDRDALISLVRVELETRRNQVARFRTRDRSIKDLRPIDGVDIHLVQRLSDLGHEHGASAIDHWIAWLQRVLDELEQDHHLNRTKEHSA</sequence>
<evidence type="ECO:0000313" key="3">
    <source>
        <dbReference type="Proteomes" id="UP000613840"/>
    </source>
</evidence>
<keyword evidence="3" id="KW-1185">Reference proteome</keyword>
<name>A0A917S2I0_9ACTN</name>
<dbReference type="Pfam" id="PF10400">
    <property type="entry name" value="Vir_act_alpha_C"/>
    <property type="match status" value="1"/>
</dbReference>
<feature type="domain" description="Transcription regulator PadR C-terminal" evidence="1">
    <location>
        <begin position="1"/>
        <end position="84"/>
    </location>
</feature>
<dbReference type="Proteomes" id="UP000613840">
    <property type="component" value="Unassembled WGS sequence"/>
</dbReference>
<dbReference type="EMBL" id="BMMZ01000002">
    <property type="protein sequence ID" value="GGL53144.1"/>
    <property type="molecule type" value="Genomic_DNA"/>
</dbReference>
<organism evidence="2 3">
    <name type="scientific">Microlunatus endophyticus</name>
    <dbReference type="NCBI Taxonomy" id="1716077"/>
    <lineage>
        <taxon>Bacteria</taxon>
        <taxon>Bacillati</taxon>
        <taxon>Actinomycetota</taxon>
        <taxon>Actinomycetes</taxon>
        <taxon>Propionibacteriales</taxon>
        <taxon>Propionibacteriaceae</taxon>
        <taxon>Microlunatus</taxon>
    </lineage>
</organism>
<gene>
    <name evidence="2" type="ORF">GCM10011575_09420</name>
</gene>
<comment type="caution">
    <text evidence="2">The sequence shown here is derived from an EMBL/GenBank/DDBJ whole genome shotgun (WGS) entry which is preliminary data.</text>
</comment>